<organism evidence="2 3">
    <name type="scientific">Byssothecium circinans</name>
    <dbReference type="NCBI Taxonomy" id="147558"/>
    <lineage>
        <taxon>Eukaryota</taxon>
        <taxon>Fungi</taxon>
        <taxon>Dikarya</taxon>
        <taxon>Ascomycota</taxon>
        <taxon>Pezizomycotina</taxon>
        <taxon>Dothideomycetes</taxon>
        <taxon>Pleosporomycetidae</taxon>
        <taxon>Pleosporales</taxon>
        <taxon>Massarineae</taxon>
        <taxon>Massarinaceae</taxon>
        <taxon>Byssothecium</taxon>
    </lineage>
</organism>
<name>A0A6A5TLT4_9PLEO</name>
<reference evidence="2" key="1">
    <citation type="journal article" date="2020" name="Stud. Mycol.">
        <title>101 Dothideomycetes genomes: a test case for predicting lifestyles and emergence of pathogens.</title>
        <authorList>
            <person name="Haridas S."/>
            <person name="Albert R."/>
            <person name="Binder M."/>
            <person name="Bloem J."/>
            <person name="Labutti K."/>
            <person name="Salamov A."/>
            <person name="Andreopoulos B."/>
            <person name="Baker S."/>
            <person name="Barry K."/>
            <person name="Bills G."/>
            <person name="Bluhm B."/>
            <person name="Cannon C."/>
            <person name="Castanera R."/>
            <person name="Culley D."/>
            <person name="Daum C."/>
            <person name="Ezra D."/>
            <person name="Gonzalez J."/>
            <person name="Henrissat B."/>
            <person name="Kuo A."/>
            <person name="Liang C."/>
            <person name="Lipzen A."/>
            <person name="Lutzoni F."/>
            <person name="Magnuson J."/>
            <person name="Mondo S."/>
            <person name="Nolan M."/>
            <person name="Ohm R."/>
            <person name="Pangilinan J."/>
            <person name="Park H.-J."/>
            <person name="Ramirez L."/>
            <person name="Alfaro M."/>
            <person name="Sun H."/>
            <person name="Tritt A."/>
            <person name="Yoshinaga Y."/>
            <person name="Zwiers L.-H."/>
            <person name="Turgeon B."/>
            <person name="Goodwin S."/>
            <person name="Spatafora J."/>
            <person name="Crous P."/>
            <person name="Grigoriev I."/>
        </authorList>
    </citation>
    <scope>NUCLEOTIDE SEQUENCE</scope>
    <source>
        <strain evidence="2">CBS 675.92</strain>
    </source>
</reference>
<dbReference type="Proteomes" id="UP000800035">
    <property type="component" value="Unassembled WGS sequence"/>
</dbReference>
<keyword evidence="1" id="KW-0812">Transmembrane</keyword>
<keyword evidence="3" id="KW-1185">Reference proteome</keyword>
<dbReference type="OrthoDB" id="5086500at2759"/>
<keyword evidence="1" id="KW-1133">Transmembrane helix</keyword>
<gene>
    <name evidence="2" type="ORF">CC80DRAFT_391774</name>
</gene>
<evidence type="ECO:0000313" key="3">
    <source>
        <dbReference type="Proteomes" id="UP000800035"/>
    </source>
</evidence>
<feature type="non-terminal residue" evidence="2">
    <location>
        <position position="1"/>
    </location>
</feature>
<dbReference type="Pfam" id="PF20246">
    <property type="entry name" value="DUF6601"/>
    <property type="match status" value="1"/>
</dbReference>
<dbReference type="AlphaFoldDB" id="A0A6A5TLT4"/>
<keyword evidence="1" id="KW-0472">Membrane</keyword>
<evidence type="ECO:0000313" key="2">
    <source>
        <dbReference type="EMBL" id="KAF1953685.1"/>
    </source>
</evidence>
<feature type="transmembrane region" description="Helical" evidence="1">
    <location>
        <begin position="12"/>
        <end position="31"/>
    </location>
</feature>
<dbReference type="EMBL" id="ML977002">
    <property type="protein sequence ID" value="KAF1953685.1"/>
    <property type="molecule type" value="Genomic_DNA"/>
</dbReference>
<proteinExistence type="predicted"/>
<protein>
    <submittedName>
        <fullName evidence="2">Uncharacterized protein</fullName>
    </submittedName>
</protein>
<evidence type="ECO:0000256" key="1">
    <source>
        <dbReference type="SAM" id="Phobius"/>
    </source>
</evidence>
<accession>A0A6A5TLT4</accession>
<feature type="transmembrane region" description="Helical" evidence="1">
    <location>
        <begin position="37"/>
        <end position="57"/>
    </location>
</feature>
<dbReference type="PANTHER" id="PTHR34414:SF1">
    <property type="entry name" value="SUBTILISIN-LIKE SERINE PROTEASE"/>
    <property type="match status" value="1"/>
</dbReference>
<dbReference type="PANTHER" id="PTHR34414">
    <property type="entry name" value="HET DOMAIN-CONTAINING PROTEIN-RELATED"/>
    <property type="match status" value="1"/>
</dbReference>
<sequence length="59" mass="6332">HTYGSFFQKNFAWLLILFAYGSTLLSALQVGLATNELGSNATFQGAAYGFAVLAIVFPL</sequence>
<feature type="non-terminal residue" evidence="2">
    <location>
        <position position="59"/>
    </location>
</feature>
<dbReference type="InterPro" id="IPR046536">
    <property type="entry name" value="DUF6601"/>
</dbReference>